<dbReference type="CDD" id="cd06445">
    <property type="entry name" value="ATase"/>
    <property type="match status" value="1"/>
</dbReference>
<sequence>MTDKEKQEFADAVYEIVRLIPYGRATSYKALAKAVGYPSHSRLVGRIMSNSDSANNNIPAHRVVNSQGILSAKQAFGNSGEMQHLLENEGISVKNDRIQNWKKVFWSPIDEIKLQSE</sequence>
<evidence type="ECO:0000259" key="2">
    <source>
        <dbReference type="Pfam" id="PF01035"/>
    </source>
</evidence>
<keyword evidence="3" id="KW-0808">Transferase</keyword>
<name>A0A1M5IE06_9BACT</name>
<dbReference type="PANTHER" id="PTHR42942">
    <property type="entry name" value="6-O-METHYLGUANINE DNA METHYLTRANSFERASE"/>
    <property type="match status" value="1"/>
</dbReference>
<keyword evidence="3" id="KW-0489">Methyltransferase</keyword>
<dbReference type="GO" id="GO:0006281">
    <property type="term" value="P:DNA repair"/>
    <property type="evidence" value="ECO:0007669"/>
    <property type="project" value="InterPro"/>
</dbReference>
<dbReference type="PANTHER" id="PTHR42942:SF1">
    <property type="entry name" value="ALKYLTRANSFERASE-LIKE PROTEIN 1"/>
    <property type="match status" value="1"/>
</dbReference>
<gene>
    <name evidence="3" type="ORF">SAMN05444362_11947</name>
</gene>
<evidence type="ECO:0000256" key="1">
    <source>
        <dbReference type="ARBA" id="ARBA00022763"/>
    </source>
</evidence>
<proteinExistence type="predicted"/>
<evidence type="ECO:0000313" key="3">
    <source>
        <dbReference type="EMBL" id="SHG26501.1"/>
    </source>
</evidence>
<dbReference type="Pfam" id="PF01035">
    <property type="entry name" value="DNA_binding_1"/>
    <property type="match status" value="1"/>
</dbReference>
<dbReference type="InterPro" id="IPR036217">
    <property type="entry name" value="MethylDNA_cys_MeTrfase_DNAb"/>
</dbReference>
<dbReference type="SUPFAM" id="SSF46767">
    <property type="entry name" value="Methylated DNA-protein cysteine methyltransferase, C-terminal domain"/>
    <property type="match status" value="1"/>
</dbReference>
<dbReference type="InterPro" id="IPR036388">
    <property type="entry name" value="WH-like_DNA-bd_sf"/>
</dbReference>
<dbReference type="GO" id="GO:0008168">
    <property type="term" value="F:methyltransferase activity"/>
    <property type="evidence" value="ECO:0007669"/>
    <property type="project" value="UniProtKB-KW"/>
</dbReference>
<protein>
    <submittedName>
        <fullName evidence="3">Methylated-DNA-protein-cysteine methyltransferase related protein</fullName>
    </submittedName>
</protein>
<keyword evidence="4" id="KW-1185">Reference proteome</keyword>
<organism evidence="3 4">
    <name type="scientific">Dysgonomonas macrotermitis</name>
    <dbReference type="NCBI Taxonomy" id="1346286"/>
    <lineage>
        <taxon>Bacteria</taxon>
        <taxon>Pseudomonadati</taxon>
        <taxon>Bacteroidota</taxon>
        <taxon>Bacteroidia</taxon>
        <taxon>Bacteroidales</taxon>
        <taxon>Dysgonomonadaceae</taxon>
        <taxon>Dysgonomonas</taxon>
    </lineage>
</organism>
<dbReference type="RefSeq" id="WP_062178673.1">
    <property type="nucleotide sequence ID" value="NZ_BBXL01000005.1"/>
</dbReference>
<accession>A0A1M5IE06</accession>
<dbReference type="InterPro" id="IPR052520">
    <property type="entry name" value="ATL_DNA_repair"/>
</dbReference>
<dbReference type="GO" id="GO:0032259">
    <property type="term" value="P:methylation"/>
    <property type="evidence" value="ECO:0007669"/>
    <property type="project" value="UniProtKB-KW"/>
</dbReference>
<dbReference type="InterPro" id="IPR014048">
    <property type="entry name" value="MethylDNA_cys_MeTrfase_DNA-bd"/>
</dbReference>
<evidence type="ECO:0000313" key="4">
    <source>
        <dbReference type="Proteomes" id="UP000184480"/>
    </source>
</evidence>
<dbReference type="AlphaFoldDB" id="A0A1M5IE06"/>
<keyword evidence="1" id="KW-0227">DNA damage</keyword>
<dbReference type="STRING" id="1346286.SAMN05444362_11947"/>
<feature type="domain" description="Methylated-DNA-[protein]-cysteine S-methyltransferase DNA binding" evidence="2">
    <location>
        <begin position="8"/>
        <end position="91"/>
    </location>
</feature>
<dbReference type="Gene3D" id="1.10.10.10">
    <property type="entry name" value="Winged helix-like DNA-binding domain superfamily/Winged helix DNA-binding domain"/>
    <property type="match status" value="1"/>
</dbReference>
<dbReference type="Proteomes" id="UP000184480">
    <property type="component" value="Unassembled WGS sequence"/>
</dbReference>
<dbReference type="OrthoDB" id="9132167at2"/>
<dbReference type="EMBL" id="FQUC01000019">
    <property type="protein sequence ID" value="SHG26501.1"/>
    <property type="molecule type" value="Genomic_DNA"/>
</dbReference>
<reference evidence="4" key="1">
    <citation type="submission" date="2016-11" db="EMBL/GenBank/DDBJ databases">
        <authorList>
            <person name="Varghese N."/>
            <person name="Submissions S."/>
        </authorList>
    </citation>
    <scope>NUCLEOTIDE SEQUENCE [LARGE SCALE GENOMIC DNA]</scope>
    <source>
        <strain evidence="4">DSM 27370</strain>
    </source>
</reference>